<dbReference type="InterPro" id="IPR018677">
    <property type="entry name" value="DUF2157"/>
</dbReference>
<feature type="transmembrane region" description="Helical" evidence="1">
    <location>
        <begin position="95"/>
        <end position="115"/>
    </location>
</feature>
<comment type="caution">
    <text evidence="3">The sequence shown here is derived from an EMBL/GenBank/DDBJ whole genome shotgun (WGS) entry which is preliminary data.</text>
</comment>
<keyword evidence="1" id="KW-0472">Membrane</keyword>
<dbReference type="EMBL" id="QMFB01000036">
    <property type="protein sequence ID" value="RAV11747.1"/>
    <property type="molecule type" value="Genomic_DNA"/>
</dbReference>
<evidence type="ECO:0000256" key="1">
    <source>
        <dbReference type="SAM" id="Phobius"/>
    </source>
</evidence>
<evidence type="ECO:0000313" key="4">
    <source>
        <dbReference type="Proteomes" id="UP000250369"/>
    </source>
</evidence>
<feature type="transmembrane region" description="Helical" evidence="1">
    <location>
        <begin position="121"/>
        <end position="139"/>
    </location>
</feature>
<keyword evidence="1" id="KW-0812">Transmembrane</keyword>
<dbReference type="AlphaFoldDB" id="A0A329M446"/>
<feature type="transmembrane region" description="Helical" evidence="1">
    <location>
        <begin position="277"/>
        <end position="294"/>
    </location>
</feature>
<name>A0A329M446_9BACL</name>
<gene>
    <name evidence="3" type="ORF">DQG23_35890</name>
</gene>
<reference evidence="3 4" key="1">
    <citation type="journal article" date="2009" name="Int. J. Syst. Evol. Microbiol.">
        <title>Paenibacillus contaminans sp. nov., isolated from a contaminated laboratory plate.</title>
        <authorList>
            <person name="Chou J.H."/>
            <person name="Lee J.H."/>
            <person name="Lin M.C."/>
            <person name="Chang P.S."/>
            <person name="Arun A.B."/>
            <person name="Young C.C."/>
            <person name="Chen W.M."/>
        </authorList>
    </citation>
    <scope>NUCLEOTIDE SEQUENCE [LARGE SCALE GENOMIC DNA]</scope>
    <source>
        <strain evidence="3 4">CKOBP-6</strain>
    </source>
</reference>
<organism evidence="3 4">
    <name type="scientific">Paenibacillus contaminans</name>
    <dbReference type="NCBI Taxonomy" id="450362"/>
    <lineage>
        <taxon>Bacteria</taxon>
        <taxon>Bacillati</taxon>
        <taxon>Bacillota</taxon>
        <taxon>Bacilli</taxon>
        <taxon>Bacillales</taxon>
        <taxon>Paenibacillaceae</taxon>
        <taxon>Paenibacillus</taxon>
    </lineage>
</organism>
<dbReference type="Pfam" id="PF09925">
    <property type="entry name" value="DUF2157"/>
    <property type="match status" value="1"/>
</dbReference>
<feature type="transmembrane region" description="Helical" evidence="1">
    <location>
        <begin position="348"/>
        <end position="368"/>
    </location>
</feature>
<feature type="domain" description="DUF2157" evidence="2">
    <location>
        <begin position="13"/>
        <end position="147"/>
    </location>
</feature>
<dbReference type="RefSeq" id="WP_113035854.1">
    <property type="nucleotide sequence ID" value="NZ_QMFB01000036.1"/>
</dbReference>
<keyword evidence="1" id="KW-1133">Transmembrane helix</keyword>
<feature type="transmembrane region" description="Helical" evidence="1">
    <location>
        <begin position="169"/>
        <end position="186"/>
    </location>
</feature>
<protein>
    <submittedName>
        <fullName evidence="3">DUF2157 domain-containing protein</fullName>
    </submittedName>
</protein>
<evidence type="ECO:0000259" key="2">
    <source>
        <dbReference type="Pfam" id="PF09925"/>
    </source>
</evidence>
<proteinExistence type="predicted"/>
<sequence length="408" mass="45767">MSHKWLKKEAPVWVHKEIITQQQADKLLALYKDEKPAVGILPLLGSLLVGLGILSFVAANWQTIPHLARFAVIVLAMLGFYAAGERFMRRGDDRLGLGLIAVGLISFGAGIFLIAQMFQMTASNAGSFVIWGSAGVLLTHIYRSRFLFLLSAAILNVGQFYSLSNFGTFSFVAFLVLMIGLGYYWWRNRSAWLAWLLGLSAMLQSAFLIAEFDLNGSLYMIPVMILYVLGDWIRTRDTAYPLQNSALTAAFVTCCVAVMVQDDGRLFGFTALERTQSIVFVIVMAALLALSAIAKKQQGRLTSGFEWLLLLPYFYTAEAASFLYLLALCFFSLCVLWRGYAEESRFKVNLGTVLFLFSVLLAYVKLAWGFMDKSLFFLVGGILLLGLSWYLNRRRRRFLAEEGAERHD</sequence>
<feature type="transmembrane region" description="Helical" evidence="1">
    <location>
        <begin position="374"/>
        <end position="391"/>
    </location>
</feature>
<dbReference type="OrthoDB" id="5351773at2"/>
<feature type="transmembrane region" description="Helical" evidence="1">
    <location>
        <begin position="37"/>
        <end position="58"/>
    </location>
</feature>
<keyword evidence="4" id="KW-1185">Reference proteome</keyword>
<dbReference type="Proteomes" id="UP000250369">
    <property type="component" value="Unassembled WGS sequence"/>
</dbReference>
<feature type="transmembrane region" description="Helical" evidence="1">
    <location>
        <begin position="314"/>
        <end position="336"/>
    </location>
</feature>
<feature type="transmembrane region" description="Helical" evidence="1">
    <location>
        <begin position="216"/>
        <end position="233"/>
    </location>
</feature>
<evidence type="ECO:0000313" key="3">
    <source>
        <dbReference type="EMBL" id="RAV11747.1"/>
    </source>
</evidence>
<accession>A0A329M446</accession>
<feature type="transmembrane region" description="Helical" evidence="1">
    <location>
        <begin position="64"/>
        <end position="83"/>
    </location>
</feature>